<feature type="compositionally biased region" description="Polar residues" evidence="1">
    <location>
        <begin position="345"/>
        <end position="361"/>
    </location>
</feature>
<name>A0A177T7N9_9BASI</name>
<evidence type="ECO:0000256" key="1">
    <source>
        <dbReference type="SAM" id="MobiDB-lite"/>
    </source>
</evidence>
<dbReference type="Gene3D" id="3.40.50.1820">
    <property type="entry name" value="alpha/beta hydrolase"/>
    <property type="match status" value="1"/>
</dbReference>
<comment type="caution">
    <text evidence="2">The sequence shown here is derived from an EMBL/GenBank/DDBJ whole genome shotgun (WGS) entry which is preliminary data.</text>
</comment>
<gene>
    <name evidence="2" type="ORF">A4X13_0g4635</name>
</gene>
<dbReference type="AlphaFoldDB" id="A0A177T7N9"/>
<protein>
    <submittedName>
        <fullName evidence="2">Uncharacterized protein</fullName>
    </submittedName>
</protein>
<feature type="region of interest" description="Disordered" evidence="1">
    <location>
        <begin position="433"/>
        <end position="469"/>
    </location>
</feature>
<sequence>MASSSSSSSSVLVMPHHFVLPTDEDRFPLSVSQFKPPPGVPLRAIAIFANATGVQARFYHRFASWIASQGVAALTFDYRYTGTSFPGDTLRTLERRAGGGGNAEDEYQDRMYSALLTAPRDGFGLNDTWARKDLASVVRYAFRTWAKVPLTVFGHSLGGHLMLVCDYKSTYHHVDPDGTVRTARLLALNAGNPHPKDSDKGTWDEEADYGFHMAGVLTLESDGVFRASFMGLGYDLPYGPGKEWTRWFNHPHFSLRLDEDLKRARENTKHMQYIYFGFEDDATIKKRMMEQQSRMLNVQEGKVQTFWINPASHKPRWPVCGHVDLFIPSKPVPASISQPAAEAAVSQTPEAQVSSENSQAYTPAGEDQVSKDGADSAQAQEEQSEAPILRRDETIWQVLLQFAVQGTVDERLGTYRRLTTADARDIAKERELEKEFRRKNRRTEDGYRPETGYPEDEPESEVKSLKSKL</sequence>
<feature type="compositionally biased region" description="Basic and acidic residues" evidence="1">
    <location>
        <begin position="433"/>
        <end position="448"/>
    </location>
</feature>
<keyword evidence="3" id="KW-1185">Reference proteome</keyword>
<reference evidence="2" key="1">
    <citation type="submission" date="2016-04" db="EMBL/GenBank/DDBJ databases">
        <authorList>
            <person name="Nguyen H.D."/>
            <person name="Samba Siva P."/>
            <person name="Cullis J."/>
            <person name="Levesque C.A."/>
            <person name="Hambleton S."/>
        </authorList>
    </citation>
    <scope>NUCLEOTIDE SEQUENCE</scope>
    <source>
        <strain evidence="2">DAOMC 236416</strain>
    </source>
</reference>
<reference evidence="2" key="2">
    <citation type="journal article" date="2019" name="IMA Fungus">
        <title>Genome sequencing and comparison of five Tilletia species to identify candidate genes for the detection of regulated species infecting wheat.</title>
        <authorList>
            <person name="Nguyen H.D.T."/>
            <person name="Sultana T."/>
            <person name="Kesanakurti P."/>
            <person name="Hambleton S."/>
        </authorList>
    </citation>
    <scope>NUCLEOTIDE SEQUENCE</scope>
    <source>
        <strain evidence="2">DAOMC 236416</strain>
    </source>
</reference>
<dbReference type="OrthoDB" id="2542958at2759"/>
<evidence type="ECO:0000313" key="3">
    <source>
        <dbReference type="Proteomes" id="UP000077521"/>
    </source>
</evidence>
<dbReference type="InterPro" id="IPR029058">
    <property type="entry name" value="AB_hydrolase_fold"/>
</dbReference>
<proteinExistence type="predicted"/>
<organism evidence="2 3">
    <name type="scientific">Tilletia indica</name>
    <dbReference type="NCBI Taxonomy" id="43049"/>
    <lineage>
        <taxon>Eukaryota</taxon>
        <taxon>Fungi</taxon>
        <taxon>Dikarya</taxon>
        <taxon>Basidiomycota</taxon>
        <taxon>Ustilaginomycotina</taxon>
        <taxon>Exobasidiomycetes</taxon>
        <taxon>Tilletiales</taxon>
        <taxon>Tilletiaceae</taxon>
        <taxon>Tilletia</taxon>
    </lineage>
</organism>
<feature type="compositionally biased region" description="Basic and acidic residues" evidence="1">
    <location>
        <begin position="460"/>
        <end position="469"/>
    </location>
</feature>
<accession>A0A177T7N9</accession>
<dbReference type="EMBL" id="LWDF02000314">
    <property type="protein sequence ID" value="KAE8250534.1"/>
    <property type="molecule type" value="Genomic_DNA"/>
</dbReference>
<dbReference type="SUPFAM" id="SSF53474">
    <property type="entry name" value="alpha/beta-Hydrolases"/>
    <property type="match status" value="1"/>
</dbReference>
<dbReference type="Proteomes" id="UP000077521">
    <property type="component" value="Unassembled WGS sequence"/>
</dbReference>
<feature type="region of interest" description="Disordered" evidence="1">
    <location>
        <begin position="338"/>
        <end position="388"/>
    </location>
</feature>
<evidence type="ECO:0000313" key="2">
    <source>
        <dbReference type="EMBL" id="KAE8250534.1"/>
    </source>
</evidence>